<name>A0A6G0T2L6_APHGL</name>
<dbReference type="OrthoDB" id="6619182at2759"/>
<feature type="non-terminal residue" evidence="1">
    <location>
        <position position="1"/>
    </location>
</feature>
<keyword evidence="2" id="KW-1185">Reference proteome</keyword>
<organism evidence="1 2">
    <name type="scientific">Aphis glycines</name>
    <name type="common">Soybean aphid</name>
    <dbReference type="NCBI Taxonomy" id="307491"/>
    <lineage>
        <taxon>Eukaryota</taxon>
        <taxon>Metazoa</taxon>
        <taxon>Ecdysozoa</taxon>
        <taxon>Arthropoda</taxon>
        <taxon>Hexapoda</taxon>
        <taxon>Insecta</taxon>
        <taxon>Pterygota</taxon>
        <taxon>Neoptera</taxon>
        <taxon>Paraneoptera</taxon>
        <taxon>Hemiptera</taxon>
        <taxon>Sternorrhyncha</taxon>
        <taxon>Aphidomorpha</taxon>
        <taxon>Aphidoidea</taxon>
        <taxon>Aphididae</taxon>
        <taxon>Aphidini</taxon>
        <taxon>Aphis</taxon>
        <taxon>Aphis</taxon>
    </lineage>
</organism>
<dbReference type="Proteomes" id="UP000475862">
    <property type="component" value="Unassembled WGS sequence"/>
</dbReference>
<accession>A0A6G0T2L6</accession>
<sequence>YIRVSFDTTAVNSGQIGGTCVLLERHLGKTSLYLPCCHHIFEIVLRSIFDCKMGKSTGKDVLIFKRFQLPWKGNLNKQNSGIAEKDFLKNNLNNAQPRNDYKELLELALIFLGEKPKTLTFFHVPGAIHPKCQRKTALHHICVFLIIIYIEAWLEATSATAAPYNDLVFFKKLYNYQAIDAEISKVAVSKFINHLWYLSPQAMGLAFFDKNINTEMKKKMLTRLDSNNSSNESTKRLKLNNCDMDEFIKNEIDNFVNSETRDFFKLFNLDESFLENDPSTWDNIHSYKNALNIVTKLRVVNDTAKP</sequence>
<dbReference type="AlphaFoldDB" id="A0A6G0T2L6"/>
<reference evidence="1 2" key="1">
    <citation type="submission" date="2019-08" db="EMBL/GenBank/DDBJ databases">
        <title>The genome of the soybean aphid Biotype 1, its phylome, world population structure and adaptation to the North American continent.</title>
        <authorList>
            <person name="Giordano R."/>
            <person name="Donthu R.K."/>
            <person name="Hernandez A.G."/>
            <person name="Wright C.L."/>
            <person name="Zimin A.V."/>
        </authorList>
    </citation>
    <scope>NUCLEOTIDE SEQUENCE [LARGE SCALE GENOMIC DNA]</scope>
    <source>
        <tissue evidence="1">Whole aphids</tissue>
    </source>
</reference>
<gene>
    <name evidence="1" type="ORF">AGLY_015512</name>
</gene>
<proteinExistence type="predicted"/>
<comment type="caution">
    <text evidence="1">The sequence shown here is derived from an EMBL/GenBank/DDBJ whole genome shotgun (WGS) entry which is preliminary data.</text>
</comment>
<dbReference type="EMBL" id="VYZN01000072">
    <property type="protein sequence ID" value="KAE9524147.1"/>
    <property type="molecule type" value="Genomic_DNA"/>
</dbReference>
<protein>
    <submittedName>
        <fullName evidence="1">Uncharacterized protein</fullName>
    </submittedName>
</protein>
<evidence type="ECO:0000313" key="2">
    <source>
        <dbReference type="Proteomes" id="UP000475862"/>
    </source>
</evidence>
<evidence type="ECO:0000313" key="1">
    <source>
        <dbReference type="EMBL" id="KAE9524147.1"/>
    </source>
</evidence>